<feature type="transmembrane region" description="Helical" evidence="2">
    <location>
        <begin position="246"/>
        <end position="266"/>
    </location>
</feature>
<dbReference type="Proteomes" id="UP000723714">
    <property type="component" value="Unassembled WGS sequence"/>
</dbReference>
<gene>
    <name evidence="3" type="ORF">HGO97_000710</name>
</gene>
<protein>
    <recommendedName>
        <fullName evidence="5">Na+/glutamate symporter</fullName>
    </recommendedName>
</protein>
<keyword evidence="2" id="KW-0812">Transmembrane</keyword>
<dbReference type="EMBL" id="JABACJ020000001">
    <property type="protein sequence ID" value="MBU3874340.1"/>
    <property type="molecule type" value="Genomic_DNA"/>
</dbReference>
<evidence type="ECO:0000256" key="2">
    <source>
        <dbReference type="SAM" id="Phobius"/>
    </source>
</evidence>
<accession>A0ABS6CYD7</accession>
<feature type="transmembrane region" description="Helical" evidence="2">
    <location>
        <begin position="302"/>
        <end position="322"/>
    </location>
</feature>
<proteinExistence type="predicted"/>
<dbReference type="CDD" id="cd21416">
    <property type="entry name" value="HDC_protein"/>
    <property type="match status" value="1"/>
</dbReference>
<keyword evidence="4" id="KW-1185">Reference proteome</keyword>
<feature type="transmembrane region" description="Helical" evidence="2">
    <location>
        <begin position="61"/>
        <end position="82"/>
    </location>
</feature>
<feature type="transmembrane region" description="Helical" evidence="2">
    <location>
        <begin position="328"/>
        <end position="351"/>
    </location>
</feature>
<feature type="transmembrane region" description="Helical" evidence="2">
    <location>
        <begin position="12"/>
        <end position="30"/>
    </location>
</feature>
<comment type="caution">
    <text evidence="3">The sequence shown here is derived from an EMBL/GenBank/DDBJ whole genome shotgun (WGS) entry which is preliminary data.</text>
</comment>
<dbReference type="RefSeq" id="WP_216238462.1">
    <property type="nucleotide sequence ID" value="NZ_JABACJ020000001.1"/>
</dbReference>
<organism evidence="3 4">
    <name type="scientific">Faecalicatena faecalis</name>
    <dbReference type="NCBI Taxonomy" id="2726362"/>
    <lineage>
        <taxon>Bacteria</taxon>
        <taxon>Bacillati</taxon>
        <taxon>Bacillota</taxon>
        <taxon>Clostridia</taxon>
        <taxon>Lachnospirales</taxon>
        <taxon>Lachnospiraceae</taxon>
        <taxon>Faecalicatena</taxon>
    </lineage>
</organism>
<keyword evidence="2" id="KW-1133">Transmembrane helix</keyword>
<feature type="transmembrane region" description="Helical" evidence="2">
    <location>
        <begin position="151"/>
        <end position="172"/>
    </location>
</feature>
<reference evidence="3 4" key="1">
    <citation type="submission" date="2021-06" db="EMBL/GenBank/DDBJ databases">
        <title>Faecalicatena sp. nov. isolated from porcine feces.</title>
        <authorList>
            <person name="Oh B.S."/>
            <person name="Lee J.H."/>
        </authorList>
    </citation>
    <scope>NUCLEOTIDE SEQUENCE [LARGE SCALE GENOMIC DNA]</scope>
    <source>
        <strain evidence="3 4">AGMB00832</strain>
    </source>
</reference>
<keyword evidence="2" id="KW-0472">Membrane</keyword>
<sequence length="426" mass="45036">MGTEYTWAFDRSFLVFLAIAFVSLTIATKLKSMIPMPLIYGILFAIGFGTGILPTDMLLSANMIAVGTIAFNVLVIHSGTMINFKMLKARKKEAFLCIAASLALVVIVGFGLTPILGKGLAFLSPGSVIGGGASCAIASRWVLDKNPAISVFPWLVFMFQGLFSVPVVTWALKRESRALSAEFRARSQGSQEKESGNAAGNGASPMNGAPGMTKPDVPGMGQNPNAQQGGKVPFCERIPAKYKNTAYYLGIIMIVTVINNLLHGTVLAGMNINPNITALLFGCILGSLGLMDKAPLFKADSYGLLLMGLMGLMANTIARCPWQGLVSFLPPLLLVFVVSTVVLVICGIVGAKICGFRAEKGIALTMNCMMGFPVNDMLTNNAAAIGESEAEKGYIKSQIGPVLGMGTMLISNAVSVLIVSLMVIFV</sequence>
<name>A0ABS6CYD7_9FIRM</name>
<feature type="transmembrane region" description="Helical" evidence="2">
    <location>
        <begin position="402"/>
        <end position="425"/>
    </location>
</feature>
<dbReference type="InterPro" id="IPR049576">
    <property type="entry name" value="HDC-like"/>
</dbReference>
<evidence type="ECO:0008006" key="5">
    <source>
        <dbReference type="Google" id="ProtNLM"/>
    </source>
</evidence>
<evidence type="ECO:0000256" key="1">
    <source>
        <dbReference type="SAM" id="MobiDB-lite"/>
    </source>
</evidence>
<feature type="region of interest" description="Disordered" evidence="1">
    <location>
        <begin position="183"/>
        <end position="229"/>
    </location>
</feature>
<feature type="transmembrane region" description="Helical" evidence="2">
    <location>
        <begin position="37"/>
        <end position="55"/>
    </location>
</feature>
<evidence type="ECO:0000313" key="4">
    <source>
        <dbReference type="Proteomes" id="UP000723714"/>
    </source>
</evidence>
<feature type="transmembrane region" description="Helical" evidence="2">
    <location>
        <begin position="94"/>
        <end position="116"/>
    </location>
</feature>
<evidence type="ECO:0000313" key="3">
    <source>
        <dbReference type="EMBL" id="MBU3874340.1"/>
    </source>
</evidence>
<feature type="transmembrane region" description="Helical" evidence="2">
    <location>
        <begin position="272"/>
        <end position="290"/>
    </location>
</feature>